<evidence type="ECO:0000313" key="4">
    <source>
        <dbReference type="Proteomes" id="UP000030764"/>
    </source>
</evidence>
<name>A0A085NI73_9BILA</name>
<reference evidence="3 4" key="1">
    <citation type="journal article" date="2014" name="Nat. Genet.">
        <title>Genome and transcriptome of the porcine whipworm Trichuris suis.</title>
        <authorList>
            <person name="Jex A.R."/>
            <person name="Nejsum P."/>
            <person name="Schwarz E.M."/>
            <person name="Hu L."/>
            <person name="Young N.D."/>
            <person name="Hall R.S."/>
            <person name="Korhonen P.K."/>
            <person name="Liao S."/>
            <person name="Thamsborg S."/>
            <person name="Xia J."/>
            <person name="Xu P."/>
            <person name="Wang S."/>
            <person name="Scheerlinck J.P."/>
            <person name="Hofmann A."/>
            <person name="Sternberg P.W."/>
            <person name="Wang J."/>
            <person name="Gasser R.B."/>
        </authorList>
    </citation>
    <scope>NUCLEOTIDE SEQUENCE [LARGE SCALE GENOMIC DNA]</scope>
    <source>
        <strain evidence="3">DCEP-RM93F</strain>
        <strain evidence="2">DCEP-RM93M</strain>
    </source>
</reference>
<evidence type="ECO:0000256" key="1">
    <source>
        <dbReference type="SAM" id="SignalP"/>
    </source>
</evidence>
<evidence type="ECO:0000313" key="2">
    <source>
        <dbReference type="EMBL" id="KFD56177.1"/>
    </source>
</evidence>
<dbReference type="EMBL" id="KL363195">
    <property type="protein sequence ID" value="KFD56177.1"/>
    <property type="molecule type" value="Genomic_DNA"/>
</dbReference>
<proteinExistence type="predicted"/>
<feature type="signal peptide" evidence="1">
    <location>
        <begin position="1"/>
        <end position="22"/>
    </location>
</feature>
<keyword evidence="4" id="KW-1185">Reference proteome</keyword>
<dbReference type="Proteomes" id="UP000030758">
    <property type="component" value="Unassembled WGS sequence"/>
</dbReference>
<protein>
    <submittedName>
        <fullName evidence="3">Uncharacterized protein</fullName>
    </submittedName>
</protein>
<dbReference type="EMBL" id="KL367498">
    <property type="protein sequence ID" value="KFD69169.1"/>
    <property type="molecule type" value="Genomic_DNA"/>
</dbReference>
<accession>A0A085NI73</accession>
<evidence type="ECO:0000313" key="3">
    <source>
        <dbReference type="EMBL" id="KFD69169.1"/>
    </source>
</evidence>
<dbReference type="Proteomes" id="UP000030764">
    <property type="component" value="Unassembled WGS sequence"/>
</dbReference>
<sequence>GPLTPFLRLLFTNCLSVASSCAEEEKLQAVKFRLAHKSKYANQLSIRIMCKHGKLIGSKFFAYLEHSSLHDVYSIVLEMQVSQLFQLFYLLTWYTRQNIIVEHKLVQSILEATECM</sequence>
<feature type="non-terminal residue" evidence="3">
    <location>
        <position position="1"/>
    </location>
</feature>
<feature type="non-terminal residue" evidence="3">
    <location>
        <position position="116"/>
    </location>
</feature>
<feature type="chain" id="PRO_5010405388" evidence="1">
    <location>
        <begin position="23"/>
        <end position="116"/>
    </location>
</feature>
<dbReference type="AlphaFoldDB" id="A0A085NI73"/>
<keyword evidence="1" id="KW-0732">Signal</keyword>
<gene>
    <name evidence="2" type="ORF">M513_02955</name>
    <name evidence="3" type="ORF">M514_02955</name>
</gene>
<organism evidence="3">
    <name type="scientific">Trichuris suis</name>
    <name type="common">pig whipworm</name>
    <dbReference type="NCBI Taxonomy" id="68888"/>
    <lineage>
        <taxon>Eukaryota</taxon>
        <taxon>Metazoa</taxon>
        <taxon>Ecdysozoa</taxon>
        <taxon>Nematoda</taxon>
        <taxon>Enoplea</taxon>
        <taxon>Dorylaimia</taxon>
        <taxon>Trichinellida</taxon>
        <taxon>Trichuridae</taxon>
        <taxon>Trichuris</taxon>
    </lineage>
</organism>